<dbReference type="GO" id="GO:0033539">
    <property type="term" value="P:fatty acid beta-oxidation using acyl-CoA dehydrogenase"/>
    <property type="evidence" value="ECO:0007669"/>
    <property type="project" value="TreeGrafter"/>
</dbReference>
<dbReference type="RefSeq" id="WP_353644746.1">
    <property type="nucleotide sequence ID" value="NZ_CP159253.1"/>
</dbReference>
<evidence type="ECO:0000256" key="1">
    <source>
        <dbReference type="ARBA" id="ARBA00001974"/>
    </source>
</evidence>
<proteinExistence type="inferred from homology"/>
<dbReference type="Gene3D" id="2.40.110.10">
    <property type="entry name" value="Butyryl-CoA Dehydrogenase, subunit A, domain 2"/>
    <property type="match status" value="1"/>
</dbReference>
<evidence type="ECO:0000259" key="9">
    <source>
        <dbReference type="Pfam" id="PF02770"/>
    </source>
</evidence>
<evidence type="ECO:0000256" key="3">
    <source>
        <dbReference type="ARBA" id="ARBA00011738"/>
    </source>
</evidence>
<dbReference type="EMBL" id="CP159253">
    <property type="protein sequence ID" value="XCG47712.1"/>
    <property type="molecule type" value="Genomic_DNA"/>
</dbReference>
<feature type="domain" description="Acyl-CoA oxidase/dehydrogenase middle" evidence="9">
    <location>
        <begin position="140"/>
        <end position="237"/>
    </location>
</feature>
<comment type="cofactor">
    <cofactor evidence="1 7">
        <name>FAD</name>
        <dbReference type="ChEBI" id="CHEBI:57692"/>
    </cofactor>
</comment>
<accession>A0AAU8CLY8</accession>
<keyword evidence="4 7" id="KW-0285">Flavoprotein</keyword>
<dbReference type="GO" id="GO:0050660">
    <property type="term" value="F:flavin adenine dinucleotide binding"/>
    <property type="evidence" value="ECO:0007669"/>
    <property type="project" value="InterPro"/>
</dbReference>
<dbReference type="SUPFAM" id="SSF47203">
    <property type="entry name" value="Acyl-CoA dehydrogenase C-terminal domain-like"/>
    <property type="match status" value="1"/>
</dbReference>
<comment type="subunit">
    <text evidence="3">Homodimer.</text>
</comment>
<keyword evidence="6 7" id="KW-0560">Oxidoreductase</keyword>
<organism evidence="11">
    <name type="scientific">Mesorhizobium sp. WSM2240</name>
    <dbReference type="NCBI Taxonomy" id="3228851"/>
    <lineage>
        <taxon>Bacteria</taxon>
        <taxon>Pseudomonadati</taxon>
        <taxon>Pseudomonadota</taxon>
        <taxon>Alphaproteobacteria</taxon>
        <taxon>Hyphomicrobiales</taxon>
        <taxon>Phyllobacteriaceae</taxon>
        <taxon>Mesorhizobium</taxon>
    </lineage>
</organism>
<sequence>MSEMALGMTERLKPIHERVARIIREEIIPLDAEFLAEVGKAGDRWVYTDRQTEILGGLKAKARERGLWNFWLTGSESGYGLSTVEYAYLAEEMGRAHLGAETFNCSAPDTGNMEVLERYGSEDHKEKWLRPLLDGKIRSAYLMTEPDVASSDATNIAMRCEPDGDNYVLNGEKWWATGAGDPRCKIYIVMVRTGDDAAPKHKRHSMILVPADTGGVKKLRPMTVYGDDDAPHGHFHIRFENVRVPKENLILGEGRGFEIAQGRLGPGRIHHCMRAIGQAESALEMMCQRSLRREAFGKQLAELGANFDIIAECRMEIEMARLLCLKAAWMIDQGDARAAAPWISQIKVVAPRVALKVVDEAVQMFGGAGVSQDTPLARAWTHLRTLRLADGPDAVHRRQVARAELRKYTQENI</sequence>
<dbReference type="Gene3D" id="1.20.140.10">
    <property type="entry name" value="Butyryl-CoA Dehydrogenase, subunit A, domain 3"/>
    <property type="match status" value="1"/>
</dbReference>
<feature type="domain" description="Acyl-CoA dehydrogenase/oxidase C-terminal" evidence="8">
    <location>
        <begin position="254"/>
        <end position="403"/>
    </location>
</feature>
<dbReference type="GO" id="GO:0003995">
    <property type="term" value="F:acyl-CoA dehydrogenase activity"/>
    <property type="evidence" value="ECO:0007669"/>
    <property type="project" value="TreeGrafter"/>
</dbReference>
<evidence type="ECO:0000256" key="4">
    <source>
        <dbReference type="ARBA" id="ARBA00022630"/>
    </source>
</evidence>
<evidence type="ECO:0000259" key="8">
    <source>
        <dbReference type="Pfam" id="PF00441"/>
    </source>
</evidence>
<dbReference type="SUPFAM" id="SSF56645">
    <property type="entry name" value="Acyl-CoA dehydrogenase NM domain-like"/>
    <property type="match status" value="1"/>
</dbReference>
<dbReference type="Pfam" id="PF00441">
    <property type="entry name" value="Acyl-CoA_dh_1"/>
    <property type="match status" value="1"/>
</dbReference>
<dbReference type="InterPro" id="IPR009100">
    <property type="entry name" value="AcylCoA_DH/oxidase_NM_dom_sf"/>
</dbReference>
<protein>
    <submittedName>
        <fullName evidence="11">Acyl-CoA dehydrogenase family protein</fullName>
    </submittedName>
</protein>
<evidence type="ECO:0000259" key="10">
    <source>
        <dbReference type="Pfam" id="PF02771"/>
    </source>
</evidence>
<dbReference type="Pfam" id="PF02770">
    <property type="entry name" value="Acyl-CoA_dh_M"/>
    <property type="match status" value="1"/>
</dbReference>
<dbReference type="InterPro" id="IPR037069">
    <property type="entry name" value="AcylCoA_DH/ox_N_sf"/>
</dbReference>
<dbReference type="Gene3D" id="1.10.540.10">
    <property type="entry name" value="Acyl-CoA dehydrogenase/oxidase, N-terminal domain"/>
    <property type="match status" value="1"/>
</dbReference>
<dbReference type="InterPro" id="IPR009075">
    <property type="entry name" value="AcylCo_DH/oxidase_C"/>
</dbReference>
<dbReference type="InterPro" id="IPR036250">
    <property type="entry name" value="AcylCo_DH-like_C"/>
</dbReference>
<evidence type="ECO:0000313" key="11">
    <source>
        <dbReference type="EMBL" id="XCG47712.1"/>
    </source>
</evidence>
<dbReference type="Pfam" id="PF02771">
    <property type="entry name" value="Acyl-CoA_dh_N"/>
    <property type="match status" value="1"/>
</dbReference>
<dbReference type="GO" id="GO:0005737">
    <property type="term" value="C:cytoplasm"/>
    <property type="evidence" value="ECO:0007669"/>
    <property type="project" value="TreeGrafter"/>
</dbReference>
<dbReference type="InterPro" id="IPR006091">
    <property type="entry name" value="Acyl-CoA_Oxase/DH_mid-dom"/>
</dbReference>
<feature type="domain" description="Acyl-CoA dehydrogenase/oxidase N-terminal" evidence="10">
    <location>
        <begin position="49"/>
        <end position="136"/>
    </location>
</feature>
<dbReference type="AlphaFoldDB" id="A0AAU8CLY8"/>
<dbReference type="InterPro" id="IPR013786">
    <property type="entry name" value="AcylCoA_DH/ox_N"/>
</dbReference>
<evidence type="ECO:0000256" key="5">
    <source>
        <dbReference type="ARBA" id="ARBA00022827"/>
    </source>
</evidence>
<name>A0AAU8CLY8_9HYPH</name>
<evidence type="ECO:0000256" key="7">
    <source>
        <dbReference type="RuleBase" id="RU362125"/>
    </source>
</evidence>
<dbReference type="PANTHER" id="PTHR48083">
    <property type="entry name" value="MEDIUM-CHAIN SPECIFIC ACYL-COA DEHYDROGENASE, MITOCHONDRIAL-RELATED"/>
    <property type="match status" value="1"/>
</dbReference>
<dbReference type="FunFam" id="2.40.110.10:FF:000002">
    <property type="entry name" value="Acyl-CoA dehydrogenase fadE12"/>
    <property type="match status" value="1"/>
</dbReference>
<evidence type="ECO:0000256" key="6">
    <source>
        <dbReference type="ARBA" id="ARBA00023002"/>
    </source>
</evidence>
<keyword evidence="5 7" id="KW-0274">FAD</keyword>
<comment type="similarity">
    <text evidence="2 7">Belongs to the acyl-CoA dehydrogenase family.</text>
</comment>
<dbReference type="InterPro" id="IPR050741">
    <property type="entry name" value="Acyl-CoA_dehydrogenase"/>
</dbReference>
<gene>
    <name evidence="11" type="ORF">ABVK50_20955</name>
</gene>
<reference evidence="11" key="1">
    <citation type="submission" date="2024-06" db="EMBL/GenBank/DDBJ databases">
        <title>Mesorhizobium karijinii sp. nov., a symbiont of the iconic Swainsona formosa from arid Australia.</title>
        <authorList>
            <person name="Hill Y.J."/>
            <person name="Watkin E.L.J."/>
            <person name="O'Hara G.W."/>
            <person name="Terpolilli J."/>
            <person name="Tye M.L."/>
            <person name="Kohlmeier M.G."/>
        </authorList>
    </citation>
    <scope>NUCLEOTIDE SEQUENCE</scope>
    <source>
        <strain evidence="11">WSM2240</strain>
    </source>
</reference>
<dbReference type="InterPro" id="IPR046373">
    <property type="entry name" value="Acyl-CoA_Oxase/DH_mid-dom_sf"/>
</dbReference>
<dbReference type="PANTHER" id="PTHR48083:SF13">
    <property type="entry name" value="ACYL-COA DEHYDROGENASE FAMILY MEMBER 11"/>
    <property type="match status" value="1"/>
</dbReference>
<evidence type="ECO:0000256" key="2">
    <source>
        <dbReference type="ARBA" id="ARBA00009347"/>
    </source>
</evidence>